<comment type="caution">
    <text evidence="1">The sequence shown here is derived from an EMBL/GenBank/DDBJ whole genome shotgun (WGS) entry which is preliminary data.</text>
</comment>
<gene>
    <name evidence="1" type="ORF">KUDE01_011752</name>
</gene>
<dbReference type="EMBL" id="JASDAP010000004">
    <property type="protein sequence ID" value="KAK1904570.1"/>
    <property type="molecule type" value="Genomic_DNA"/>
</dbReference>
<sequence>MLTRCRAIRLIEGCPRLNIRGISLPLSGLMGRINNAAHSCQDACGIPMFPPAAPTSDGAPALLGGC</sequence>
<evidence type="ECO:0000313" key="1">
    <source>
        <dbReference type="EMBL" id="KAK1904570.1"/>
    </source>
</evidence>
<accession>A0AAD9CL99</accession>
<dbReference type="AlphaFoldDB" id="A0AAD9CL99"/>
<organism evidence="1 2">
    <name type="scientific">Dissostichus eleginoides</name>
    <name type="common">Patagonian toothfish</name>
    <name type="synonym">Dissostichus amissus</name>
    <dbReference type="NCBI Taxonomy" id="100907"/>
    <lineage>
        <taxon>Eukaryota</taxon>
        <taxon>Metazoa</taxon>
        <taxon>Chordata</taxon>
        <taxon>Craniata</taxon>
        <taxon>Vertebrata</taxon>
        <taxon>Euteleostomi</taxon>
        <taxon>Actinopterygii</taxon>
        <taxon>Neopterygii</taxon>
        <taxon>Teleostei</taxon>
        <taxon>Neoteleostei</taxon>
        <taxon>Acanthomorphata</taxon>
        <taxon>Eupercaria</taxon>
        <taxon>Perciformes</taxon>
        <taxon>Notothenioidei</taxon>
        <taxon>Nototheniidae</taxon>
        <taxon>Dissostichus</taxon>
    </lineage>
</organism>
<name>A0AAD9CL99_DISEL</name>
<evidence type="ECO:0000313" key="2">
    <source>
        <dbReference type="Proteomes" id="UP001228049"/>
    </source>
</evidence>
<proteinExistence type="predicted"/>
<dbReference type="Proteomes" id="UP001228049">
    <property type="component" value="Unassembled WGS sequence"/>
</dbReference>
<keyword evidence="2" id="KW-1185">Reference proteome</keyword>
<reference evidence="1" key="1">
    <citation type="submission" date="2023-04" db="EMBL/GenBank/DDBJ databases">
        <title>Chromosome-level genome of Chaenocephalus aceratus.</title>
        <authorList>
            <person name="Park H."/>
        </authorList>
    </citation>
    <scope>NUCLEOTIDE SEQUENCE</scope>
    <source>
        <strain evidence="1">DE</strain>
        <tissue evidence="1">Muscle</tissue>
    </source>
</reference>
<protein>
    <submittedName>
        <fullName evidence="1">Polyketide synthase 19</fullName>
    </submittedName>
</protein>